<dbReference type="EMBL" id="CP034549">
    <property type="protein sequence ID" value="AZQ44431.1"/>
    <property type="molecule type" value="Genomic_DNA"/>
</dbReference>
<dbReference type="KEGG" id="noj:EJ995_09315"/>
<gene>
    <name evidence="1" type="ORF">EJ995_09315</name>
</gene>
<dbReference type="OrthoDB" id="1492748at2"/>
<accession>A0A3S9MYU7</accession>
<keyword evidence="2" id="KW-1185">Reference proteome</keyword>
<evidence type="ECO:0000313" key="1">
    <source>
        <dbReference type="EMBL" id="AZQ44431.1"/>
    </source>
</evidence>
<dbReference type="AlphaFoldDB" id="A0A3S9MYU7"/>
<reference evidence="1 2" key="1">
    <citation type="submission" date="2018-12" db="EMBL/GenBank/DDBJ databases">
        <title>Complete genome of Nonlabens sp. MJ115.</title>
        <authorList>
            <person name="Choi H.S."/>
            <person name="Jung J."/>
        </authorList>
    </citation>
    <scope>NUCLEOTIDE SEQUENCE [LARGE SCALE GENOMIC DNA]</scope>
    <source>
        <strain evidence="1 2">MJ115</strain>
    </source>
</reference>
<name>A0A3S9MYU7_9FLAO</name>
<dbReference type="RefSeq" id="WP_126447866.1">
    <property type="nucleotide sequence ID" value="NZ_CP034549.1"/>
</dbReference>
<protein>
    <submittedName>
        <fullName evidence="1">Uncharacterized protein</fullName>
    </submittedName>
</protein>
<dbReference type="Proteomes" id="UP000279600">
    <property type="component" value="Chromosome"/>
</dbReference>
<sequence>MKNSFKLLVLSSCIISCTPSINFEKAEELTNLIESNSKIYRFSINENTTTINGKEIITNEEDIGYVKEKGLMFESKRDNLQELEMSIEDLESFFFIFENTKAYSVDFKDGKAYFIVDSFLDNSKGYLYSKEELNTDKSSIKLNDGNIKVLDKIRPNWYKATAWH</sequence>
<evidence type="ECO:0000313" key="2">
    <source>
        <dbReference type="Proteomes" id="UP000279600"/>
    </source>
</evidence>
<proteinExistence type="predicted"/>
<organism evidence="1 2">
    <name type="scientific">Nonlabens ponticola</name>
    <dbReference type="NCBI Taxonomy" id="2496866"/>
    <lineage>
        <taxon>Bacteria</taxon>
        <taxon>Pseudomonadati</taxon>
        <taxon>Bacteroidota</taxon>
        <taxon>Flavobacteriia</taxon>
        <taxon>Flavobacteriales</taxon>
        <taxon>Flavobacteriaceae</taxon>
        <taxon>Nonlabens</taxon>
    </lineage>
</organism>